<accession>A0ABV5ILC6</accession>
<evidence type="ECO:0000313" key="4">
    <source>
        <dbReference type="Proteomes" id="UP001589647"/>
    </source>
</evidence>
<feature type="domain" description="Cas12f1-like TNB" evidence="2">
    <location>
        <begin position="1"/>
        <end position="52"/>
    </location>
</feature>
<keyword evidence="4" id="KW-1185">Reference proteome</keyword>
<name>A0ABV5ILC6_9ACTN</name>
<feature type="non-terminal residue" evidence="3">
    <location>
        <position position="1"/>
    </location>
</feature>
<evidence type="ECO:0000259" key="2">
    <source>
        <dbReference type="Pfam" id="PF07282"/>
    </source>
</evidence>
<dbReference type="RefSeq" id="WP_189653286.1">
    <property type="nucleotide sequence ID" value="NZ_BMRC01000038.1"/>
</dbReference>
<dbReference type="Proteomes" id="UP001589647">
    <property type="component" value="Unassembled WGS sequence"/>
</dbReference>
<evidence type="ECO:0000313" key="3">
    <source>
        <dbReference type="EMBL" id="MFB9205192.1"/>
    </source>
</evidence>
<reference evidence="3 4" key="1">
    <citation type="submission" date="2024-09" db="EMBL/GenBank/DDBJ databases">
        <authorList>
            <person name="Sun Q."/>
            <person name="Mori K."/>
        </authorList>
    </citation>
    <scope>NUCLEOTIDE SEQUENCE [LARGE SCALE GENOMIC DNA]</scope>
    <source>
        <strain evidence="3 4">CCM 3426</strain>
    </source>
</reference>
<dbReference type="InterPro" id="IPR010095">
    <property type="entry name" value="Cas12f1-like_TNB"/>
</dbReference>
<gene>
    <name evidence="3" type="ORF">ACFFV7_28620</name>
</gene>
<proteinExistence type="predicted"/>
<sequence>GRTFAKVSRWFPSSKLCSVCGAVTEAMPLQVREWTCVCGVVHDRDINAAINILAAGRADRLNACGGPVRPSFEMAQSREAGSHGSAAA</sequence>
<protein>
    <submittedName>
        <fullName evidence="3">Zinc ribbon domain-containing protein</fullName>
    </submittedName>
</protein>
<evidence type="ECO:0000256" key="1">
    <source>
        <dbReference type="ARBA" id="ARBA00023125"/>
    </source>
</evidence>
<comment type="caution">
    <text evidence="3">The sequence shown here is derived from an EMBL/GenBank/DDBJ whole genome shotgun (WGS) entry which is preliminary data.</text>
</comment>
<keyword evidence="1" id="KW-0238">DNA-binding</keyword>
<organism evidence="3 4">
    <name type="scientific">Nonomuraea spiralis</name>
    <dbReference type="NCBI Taxonomy" id="46182"/>
    <lineage>
        <taxon>Bacteria</taxon>
        <taxon>Bacillati</taxon>
        <taxon>Actinomycetota</taxon>
        <taxon>Actinomycetes</taxon>
        <taxon>Streptosporangiales</taxon>
        <taxon>Streptosporangiaceae</taxon>
        <taxon>Nonomuraea</taxon>
    </lineage>
</organism>
<dbReference type="Pfam" id="PF07282">
    <property type="entry name" value="Cas12f1-like_TNB"/>
    <property type="match status" value="1"/>
</dbReference>
<dbReference type="EMBL" id="JBHMEI010000025">
    <property type="protein sequence ID" value="MFB9205192.1"/>
    <property type="molecule type" value="Genomic_DNA"/>
</dbReference>